<organism evidence="1 2">
    <name type="scientific">Burkholderia ambifaria IOP40-10</name>
    <dbReference type="NCBI Taxonomy" id="396596"/>
    <lineage>
        <taxon>Bacteria</taxon>
        <taxon>Pseudomonadati</taxon>
        <taxon>Pseudomonadota</taxon>
        <taxon>Betaproteobacteria</taxon>
        <taxon>Burkholderiales</taxon>
        <taxon>Burkholderiaceae</taxon>
        <taxon>Burkholderia</taxon>
        <taxon>Burkholderia cepacia complex</taxon>
    </lineage>
</organism>
<name>B1FP01_9BURK</name>
<evidence type="ECO:0000313" key="1">
    <source>
        <dbReference type="EMBL" id="EDT00726.1"/>
    </source>
</evidence>
<accession>B1FP01</accession>
<dbReference type="AlphaFoldDB" id="B1FP01"/>
<dbReference type="EMBL" id="ABLC01000249">
    <property type="protein sequence ID" value="EDT00726.1"/>
    <property type="molecule type" value="Genomic_DNA"/>
</dbReference>
<reference evidence="1 2" key="1">
    <citation type="submission" date="2008-03" db="EMBL/GenBank/DDBJ databases">
        <title>Sequencing of the draft genome and assembly of Burkholderia ambifaria IOP40-10.</title>
        <authorList>
            <consortium name="US DOE Joint Genome Institute (JGI-PGF)"/>
            <person name="Copeland A."/>
            <person name="Lucas S."/>
            <person name="Lapidus A."/>
            <person name="Glavina del Rio T."/>
            <person name="Dalin E."/>
            <person name="Tice H."/>
            <person name="Bruce D."/>
            <person name="Goodwin L."/>
            <person name="Pitluck S."/>
            <person name="Larimer F."/>
            <person name="Land M.L."/>
            <person name="Hauser L."/>
            <person name="Tiedje J."/>
            <person name="Richardson P."/>
        </authorList>
    </citation>
    <scope>NUCLEOTIDE SEQUENCE [LARGE SCALE GENOMIC DNA]</scope>
    <source>
        <strain evidence="1 2">IOP40-10</strain>
    </source>
</reference>
<proteinExistence type="predicted"/>
<gene>
    <name evidence="1" type="ORF">BamIOP4010DRAFT_5762</name>
</gene>
<dbReference type="Proteomes" id="UP000005463">
    <property type="component" value="Unassembled WGS sequence"/>
</dbReference>
<dbReference type="PATRIC" id="fig|396596.7.peg.1512"/>
<evidence type="ECO:0000313" key="2">
    <source>
        <dbReference type="Proteomes" id="UP000005463"/>
    </source>
</evidence>
<protein>
    <submittedName>
        <fullName evidence="1">Uncharacterized protein</fullName>
    </submittedName>
</protein>
<comment type="caution">
    <text evidence="1">The sequence shown here is derived from an EMBL/GenBank/DDBJ whole genome shotgun (WGS) entry which is preliminary data.</text>
</comment>
<sequence>MSRQVCITAFGDVPLGRCRHVVLEVQYDANDRYRVVAGIIRNGGWHGRPI</sequence>